<evidence type="ECO:0000313" key="3">
    <source>
        <dbReference type="Proteomes" id="UP000599391"/>
    </source>
</evidence>
<dbReference type="Proteomes" id="UP000599391">
    <property type="component" value="Unassembled WGS sequence"/>
</dbReference>
<dbReference type="NCBIfam" id="TIGR02595">
    <property type="entry name" value="PEP_CTERM"/>
    <property type="match status" value="1"/>
</dbReference>
<proteinExistence type="predicted"/>
<organism evidence="2 3">
    <name type="scientific">Atlanticothrix silvestris CENA357</name>
    <dbReference type="NCBI Taxonomy" id="1725252"/>
    <lineage>
        <taxon>Bacteria</taxon>
        <taxon>Bacillati</taxon>
        <taxon>Cyanobacteriota</taxon>
        <taxon>Cyanophyceae</taxon>
        <taxon>Nostocales</taxon>
        <taxon>Nodulariaceae</taxon>
        <taxon>Atlanticothrix</taxon>
        <taxon>Atlanticothrix silvestris</taxon>
    </lineage>
</organism>
<dbReference type="EMBL" id="JAECZB010000024">
    <property type="protein sequence ID" value="MBH8553135.1"/>
    <property type="molecule type" value="Genomic_DNA"/>
</dbReference>
<protein>
    <submittedName>
        <fullName evidence="2">PEP-CTERM sorting domain-containing protein</fullName>
    </submittedName>
</protein>
<accession>A0A8J7HIN0</accession>
<feature type="chain" id="PRO_5035146618" evidence="1">
    <location>
        <begin position="31"/>
        <end position="220"/>
    </location>
</feature>
<sequence length="220" mass="23328">MLSRNIIKNLAVAICGTSLFTLVAASKAQATTITFDDGTTNISVGNFYSDQGVTFYNASFSSNFELPGSSGLLGFNATNGVYQPTSLTPIIGFFSQAQNFVSIRGIDVGANGIRLDALDADGNLLTFDEFFGTGLGVGIFHDLSVTGDKIRSFRLYQPQNLIGDGVVFDNLTFTAQPTAVLEPTAVPEPATVLGLLMASAFGVTSHKKEDKHKEKPTSIV</sequence>
<comment type="caution">
    <text evidence="2">The sequence shown here is derived from an EMBL/GenBank/DDBJ whole genome shotgun (WGS) entry which is preliminary data.</text>
</comment>
<feature type="signal peptide" evidence="1">
    <location>
        <begin position="1"/>
        <end position="30"/>
    </location>
</feature>
<dbReference type="AlphaFoldDB" id="A0A8J7HIN0"/>
<evidence type="ECO:0000256" key="1">
    <source>
        <dbReference type="SAM" id="SignalP"/>
    </source>
</evidence>
<dbReference type="NCBIfam" id="TIGR04155">
    <property type="entry name" value="cyano_PEP"/>
    <property type="match status" value="1"/>
</dbReference>
<reference evidence="2 3" key="1">
    <citation type="journal article" date="2021" name="Int. J. Syst. Evol. Microbiol.">
        <title>Amazonocrinis nigriterrae gen. nov., sp. nov., Atlanticothrix silvestris gen. nov., sp. nov. and Dendronalium phyllosphericum gen. nov., sp. nov., nostocacean cyanobacteria from Brazilian environments.</title>
        <authorList>
            <person name="Alvarenga D.O."/>
            <person name="Andreote A.P.D."/>
            <person name="Branco L.H.Z."/>
            <person name="Delbaje E."/>
            <person name="Cruz R.B."/>
            <person name="Varani A.M."/>
            <person name="Fiore M.F."/>
        </authorList>
    </citation>
    <scope>NUCLEOTIDE SEQUENCE [LARGE SCALE GENOMIC DNA]</scope>
    <source>
        <strain evidence="2 3">CENA357</strain>
    </source>
</reference>
<dbReference type="InterPro" id="IPR026374">
    <property type="entry name" value="Cyano_PEP"/>
</dbReference>
<keyword evidence="1" id="KW-0732">Signal</keyword>
<evidence type="ECO:0000313" key="2">
    <source>
        <dbReference type="EMBL" id="MBH8553135.1"/>
    </source>
</evidence>
<name>A0A8J7HIN0_9CYAN</name>
<dbReference type="InterPro" id="IPR013424">
    <property type="entry name" value="Ice-binding_C"/>
</dbReference>
<dbReference type="RefSeq" id="WP_214439423.1">
    <property type="nucleotide sequence ID" value="NZ_JAECZB010000024.1"/>
</dbReference>
<keyword evidence="3" id="KW-1185">Reference proteome</keyword>
<gene>
    <name evidence="2" type="ORF">I8751_12295</name>
</gene>